<accession>A0ABN6IZQ0</accession>
<name>A0ABN6IZQ0_9CLOT</name>
<dbReference type="RefSeq" id="WP_224033917.1">
    <property type="nucleotide sequence ID" value="NZ_AP024849.1"/>
</dbReference>
<dbReference type="Proteomes" id="UP000824633">
    <property type="component" value="Chromosome"/>
</dbReference>
<reference evidence="2" key="1">
    <citation type="submission" date="2021-07" db="EMBL/GenBank/DDBJ databases">
        <title>Complete genome sequencing of a Clostridium isolate.</title>
        <authorList>
            <person name="Ueki A."/>
            <person name="Tonouchi A."/>
        </authorList>
    </citation>
    <scope>NUCLEOTIDE SEQUENCE [LARGE SCALE GENOMIC DNA]</scope>
    <source>
        <strain evidence="2">C5S11</strain>
    </source>
</reference>
<gene>
    <name evidence="1" type="ORF">psyc5s11_36570</name>
</gene>
<protein>
    <submittedName>
        <fullName evidence="1">Uncharacterized protein</fullName>
    </submittedName>
</protein>
<organism evidence="1 2">
    <name type="scientific">Clostridium gelidum</name>
    <dbReference type="NCBI Taxonomy" id="704125"/>
    <lineage>
        <taxon>Bacteria</taxon>
        <taxon>Bacillati</taxon>
        <taxon>Bacillota</taxon>
        <taxon>Clostridia</taxon>
        <taxon>Eubacteriales</taxon>
        <taxon>Clostridiaceae</taxon>
        <taxon>Clostridium</taxon>
    </lineage>
</organism>
<evidence type="ECO:0000313" key="2">
    <source>
        <dbReference type="Proteomes" id="UP000824633"/>
    </source>
</evidence>
<evidence type="ECO:0000313" key="1">
    <source>
        <dbReference type="EMBL" id="BCZ47590.1"/>
    </source>
</evidence>
<dbReference type="EMBL" id="AP024849">
    <property type="protein sequence ID" value="BCZ47590.1"/>
    <property type="molecule type" value="Genomic_DNA"/>
</dbReference>
<keyword evidence="2" id="KW-1185">Reference proteome</keyword>
<sequence length="177" mass="21232">MLKNKEYMYEADDYKIINPSEGLQQEILNELNKYMDDKGNLDIENQELLFYLLNLLIESKNEDYQFIQYSKDDLKELEENPPQEYKTILYFLGNVISDVIINTYRAKIIEVKETHIKLLQQETVKRVDEFNADLQMSARNDKRIKDEKRVAEMRKDIEPLKEIKVNPIKKLLHKMKK</sequence>
<proteinExistence type="predicted"/>